<dbReference type="SUPFAM" id="SSF49899">
    <property type="entry name" value="Concanavalin A-like lectins/glucanases"/>
    <property type="match status" value="1"/>
</dbReference>
<evidence type="ECO:0000313" key="12">
    <source>
        <dbReference type="Proteomes" id="UP000221024"/>
    </source>
</evidence>
<keyword evidence="12" id="KW-1185">Reference proteome</keyword>
<gene>
    <name evidence="11" type="ORF">CRI93_11460</name>
</gene>
<evidence type="ECO:0000259" key="10">
    <source>
        <dbReference type="SMART" id="SM00560"/>
    </source>
</evidence>
<evidence type="ECO:0000256" key="6">
    <source>
        <dbReference type="ARBA" id="ARBA00023136"/>
    </source>
</evidence>
<dbReference type="Gene3D" id="2.160.20.10">
    <property type="entry name" value="Single-stranded right-handed beta-helix, Pectin lyase-like"/>
    <property type="match status" value="2"/>
</dbReference>
<dbReference type="Gene3D" id="2.60.120.200">
    <property type="match status" value="1"/>
</dbReference>
<feature type="domain" description="LamG-like jellyroll fold" evidence="10">
    <location>
        <begin position="620"/>
        <end position="749"/>
    </location>
</feature>
<keyword evidence="5" id="KW-0732">Signal</keyword>
<dbReference type="Pfam" id="PF18962">
    <property type="entry name" value="Por_Secre_tail"/>
    <property type="match status" value="1"/>
</dbReference>
<evidence type="ECO:0000256" key="8">
    <source>
        <dbReference type="ARBA" id="ARBA00023237"/>
    </source>
</evidence>
<dbReference type="Pfam" id="PF02415">
    <property type="entry name" value="Chlam_PMP"/>
    <property type="match status" value="4"/>
</dbReference>
<dbReference type="GO" id="GO:0005576">
    <property type="term" value="C:extracellular region"/>
    <property type="evidence" value="ECO:0007669"/>
    <property type="project" value="UniProtKB-SubCell"/>
</dbReference>
<feature type="region of interest" description="Disordered" evidence="9">
    <location>
        <begin position="905"/>
        <end position="926"/>
    </location>
</feature>
<feature type="compositionally biased region" description="Polar residues" evidence="9">
    <location>
        <begin position="907"/>
        <end position="926"/>
    </location>
</feature>
<proteinExistence type="predicted"/>
<reference evidence="11 12" key="1">
    <citation type="submission" date="2017-10" db="EMBL/GenBank/DDBJ databases">
        <title>Draft genome of Longimonas halophila.</title>
        <authorList>
            <person name="Goh K.M."/>
            <person name="Shamsir M.S."/>
            <person name="Lim S.W."/>
        </authorList>
    </citation>
    <scope>NUCLEOTIDE SEQUENCE [LARGE SCALE GENOMIC DNA]</scope>
    <source>
        <strain evidence="11 12">KCTC 42399</strain>
    </source>
</reference>
<dbReference type="Proteomes" id="UP000221024">
    <property type="component" value="Unassembled WGS sequence"/>
</dbReference>
<dbReference type="GO" id="GO:0009279">
    <property type="term" value="C:cell outer membrane"/>
    <property type="evidence" value="ECO:0007669"/>
    <property type="project" value="UniProtKB-SubCell"/>
</dbReference>
<dbReference type="Pfam" id="PF13385">
    <property type="entry name" value="Laminin_G_3"/>
    <property type="match status" value="1"/>
</dbReference>
<protein>
    <recommendedName>
        <fullName evidence="10">LamG-like jellyroll fold domain-containing protein</fullName>
    </recommendedName>
</protein>
<dbReference type="NCBIfam" id="TIGR01376">
    <property type="entry name" value="POMP_repeat"/>
    <property type="match status" value="1"/>
</dbReference>
<dbReference type="RefSeq" id="WP_098062782.1">
    <property type="nucleotide sequence ID" value="NZ_PDEP01000011.1"/>
</dbReference>
<feature type="region of interest" description="Disordered" evidence="9">
    <location>
        <begin position="509"/>
        <end position="530"/>
    </location>
</feature>
<evidence type="ECO:0000256" key="1">
    <source>
        <dbReference type="ARBA" id="ARBA00004196"/>
    </source>
</evidence>
<dbReference type="InterPro" id="IPR011050">
    <property type="entry name" value="Pectin_lyase_fold/virulence"/>
</dbReference>
<keyword evidence="8" id="KW-0998">Cell outer membrane</keyword>
<accession>A0A2H3NVC8</accession>
<comment type="caution">
    <text evidence="11">The sequence shown here is derived from an EMBL/GenBank/DDBJ whole genome shotgun (WGS) entry which is preliminary data.</text>
</comment>
<dbReference type="OrthoDB" id="960258at2"/>
<keyword evidence="6" id="KW-0472">Membrane</keyword>
<evidence type="ECO:0000256" key="3">
    <source>
        <dbReference type="ARBA" id="ARBA00004613"/>
    </source>
</evidence>
<dbReference type="InterPro" id="IPR003368">
    <property type="entry name" value="POMP_repeat"/>
</dbReference>
<dbReference type="InterPro" id="IPR013320">
    <property type="entry name" value="ConA-like_dom_sf"/>
</dbReference>
<evidence type="ECO:0000256" key="7">
    <source>
        <dbReference type="ARBA" id="ARBA00023157"/>
    </source>
</evidence>
<evidence type="ECO:0000256" key="9">
    <source>
        <dbReference type="SAM" id="MobiDB-lite"/>
    </source>
</evidence>
<dbReference type="InterPro" id="IPR006558">
    <property type="entry name" value="LamG-like"/>
</dbReference>
<evidence type="ECO:0000313" key="11">
    <source>
        <dbReference type="EMBL" id="PEN05720.1"/>
    </source>
</evidence>
<dbReference type="InterPro" id="IPR026444">
    <property type="entry name" value="Secre_tail"/>
</dbReference>
<dbReference type="PANTHER" id="PTHR11319:SF35">
    <property type="entry name" value="OUTER MEMBRANE PROTEIN PMPC-RELATED"/>
    <property type="match status" value="1"/>
</dbReference>
<sequence>MPTPNQDNPRTPTTARPAVMAGSLMLALLLLVLAGPRIATAQIYVDAAATGAEDGSSWTDAYTDLQDALAVATGSDEIWIAEGTYTPGTNRSDSFTITGNQDGLEIYGGFAGGETSRSERDPTANPVVLSGDLGNNDGSDFDDDGVPDSGREENAHHVIFFNGGEGIGPSVGANVTTATVLGSVTVTGGDTEGSFSGNGGGIYCDGQGGGNECSPTISNVTFTGNSAQFEGGAIYSNGTDYGISSLRITNTIFRGNTAAEGGAIYNDSGFGGTSNPQIAGSIFIGNSARDFGGAIYNRGNSSGTSSPYIVNSNFIENSVSAFGGGDIASFGLNGTSRPTITNTILWNVDDDDNAIYNSDATLTLSHTLLEGGFSSISGSTTNGGNNFTTDPLFADVSDPAGPDGVLATEDDGLRVIPGSPALDAGSNAPFASGGIAENVDTDLSGADRIQDNDGDGTAVVSLGAYEAAKRAARLRLQAAVRPESETVIFTLTNLGGEDVTGAEVDLGLPAEPSATGSSGDGTVTGGTWTVDVPAQTTVRVTVDLERSDSADSGLLSGTAQLDTDSYTVEGGFPDVTQSGDVTANWGLPEAPYGPGTALTFDGTDDYLRGDAVSNAVAATDAYTVSAWIRPASATGTAGVLSFNTSTGGNRSILFYRDQKFAYYDDAIGYQESGSITPGAWHHVTVTIDAVNNGTLYVNGTETATFTTDVRPVKGDRFSIGQEWDNDAESDFFEGAVDEVRIWNTARSQADIRATMHQTLPGDTPGLIASYRFDAAQADQRFDDSFTGTTVYDLTGGRSATFVGDPQWRASSVRLGQESVVVSAGGTGAVGPTGAQLAVSSTDALVTLYRYGDPNAEIFEDPSVPLGTERSTAVWGMVPSGTADLQLTYGNVVVPNPSAVYLAERPRPTQSWTDRSKTPSSETFMLSGQTDPQEFSIYGDVVQTFYVDADASGADTGASWDDAFNDLQDALDSATSGDEIWVAEGTYTPGTDRGDRFTMSGNQDGLKVYGGFAGGETALSDRDSRANETILSGDIDGDGTLAGNSFHVVFFNGPITPDTVLDGVVIEGGSATGSGADSRGGGIFCNGSGASAVCSPTLTEVVVQNNRAADHGGGWYSEGEDGGTSSPVFNRVVFQENEAGTFGGGMYNAATSGPAALTTLNEVAFIQNSAASGGAMYNEQGSNPVAMSRTAFLQNRALSPSSTAGHGGALFNESSSPIIAGSVFWQNTAGHNGGAIYNDARSGQDSSPELANVVLTKNSAGSNGGAIYNRAENGASSNPAILNATFFDNEAASNGGAIANVIPEGSSGGAQPEIANTIFFQNQAPDAGDAISNQGSGAIPGVRHSLFTDGVDADVSGPLAVDDNNGAGDPLFVDPRAVSTTNPVIDPSNDGLRPAANSPVVDAGDNSLVPSELAVDAIGDERIQDGNEDGTATVNIGAYETPGMSIATSVTITGTDGIGTDAGWRIVSAPYTGAVAGDLRLTHGSETNVPRLQRNIAAVWDDSDPDGSTGGTGAYVVADPATPLENGHAVLLYLDDDLRDPVEPEGLTISLSETTSATRQGIVGVQRDDLAQSARWHLIGNPYPTDYELSALTTSGSPLVGNGFKADAQVYDANVGSWQLIDTGSATLAAWQGAFIERSNPGSGPTTVTFDPSGRTAPNAPFIGSAMQGPTAASNVERGTLWLEGVVTDESGDPVATDQAIGVRFHESATDGWDAWDTSKRAPLEAPSVALSAQGTGSSGGDVAKAVESRPWPQDASDPDADLTAVPIAAEGSQLPEDGTLTLQVREWDLPDTWAAELIDTQGTSDASDDQTVPLEPGMDYQVDVSSLSANPETERFVAQIAPNTGALPVELAGFEAQRSGTEAVTVQWQTLSETNNAGFEVQRAAASADGLANASVETPPVETSQWGVSTDQSWETIATLDGAGTTGTPQSYRFEDTDLPYAADSLRYRLRQIDTDGTESFSEAVTIARPVIEAELLPTYPNPARGQATVRFAVPERQDVRIDLYDLLGRRVQTVVDTNAEGRTEAQLDVSGLASGTYFLRMETEDGPVDTQRVTVVR</sequence>
<dbReference type="SMART" id="SM00560">
    <property type="entry name" value="LamGL"/>
    <property type="match status" value="1"/>
</dbReference>
<dbReference type="EMBL" id="PDEP01000011">
    <property type="protein sequence ID" value="PEN05720.1"/>
    <property type="molecule type" value="Genomic_DNA"/>
</dbReference>
<keyword evidence="4" id="KW-0964">Secreted</keyword>
<evidence type="ECO:0000256" key="2">
    <source>
        <dbReference type="ARBA" id="ARBA00004442"/>
    </source>
</evidence>
<name>A0A2H3NVC8_9BACT</name>
<dbReference type="NCBIfam" id="TIGR04183">
    <property type="entry name" value="Por_Secre_tail"/>
    <property type="match status" value="1"/>
</dbReference>
<evidence type="ECO:0000256" key="5">
    <source>
        <dbReference type="ARBA" id="ARBA00022729"/>
    </source>
</evidence>
<keyword evidence="7" id="KW-1015">Disulfide bond</keyword>
<evidence type="ECO:0000256" key="4">
    <source>
        <dbReference type="ARBA" id="ARBA00022525"/>
    </source>
</evidence>
<dbReference type="PANTHER" id="PTHR11319">
    <property type="entry name" value="G PROTEIN-COUPLED RECEPTOR-RELATED"/>
    <property type="match status" value="1"/>
</dbReference>
<dbReference type="InterPro" id="IPR012334">
    <property type="entry name" value="Pectin_lyas_fold"/>
</dbReference>
<feature type="region of interest" description="Disordered" evidence="9">
    <location>
        <begin position="109"/>
        <end position="149"/>
    </location>
</feature>
<organism evidence="11 12">
    <name type="scientific">Longimonas halophila</name>
    <dbReference type="NCBI Taxonomy" id="1469170"/>
    <lineage>
        <taxon>Bacteria</taxon>
        <taxon>Pseudomonadati</taxon>
        <taxon>Rhodothermota</taxon>
        <taxon>Rhodothermia</taxon>
        <taxon>Rhodothermales</taxon>
        <taxon>Salisaetaceae</taxon>
        <taxon>Longimonas</taxon>
    </lineage>
</organism>
<dbReference type="SUPFAM" id="SSF51126">
    <property type="entry name" value="Pectin lyase-like"/>
    <property type="match status" value="2"/>
</dbReference>
<comment type="subcellular location">
    <subcellularLocation>
        <location evidence="1">Cell envelope</location>
    </subcellularLocation>
    <subcellularLocation>
        <location evidence="2">Cell outer membrane</location>
    </subcellularLocation>
    <subcellularLocation>
        <location evidence="3">Secreted</location>
    </subcellularLocation>
</comment>